<reference evidence="2 3" key="1">
    <citation type="journal article" date="2023" name="Antonie Van Leeuwenhoek">
        <title>Mesoterricola silvestris gen. nov., sp. nov., Mesoterricola sediminis sp. nov., Geothrix oryzae sp. nov., Geothrix edaphica sp. nov., Geothrix rubra sp. nov., and Geothrix limicola sp. nov., six novel members of Acidobacteriota isolated from soils.</title>
        <authorList>
            <person name="Itoh H."/>
            <person name="Sugisawa Y."/>
            <person name="Mise K."/>
            <person name="Xu Z."/>
            <person name="Kuniyasu M."/>
            <person name="Ushijima N."/>
            <person name="Kawano K."/>
            <person name="Kobayashi E."/>
            <person name="Shiratori Y."/>
            <person name="Masuda Y."/>
            <person name="Senoo K."/>
        </authorList>
    </citation>
    <scope>NUCLEOTIDE SEQUENCE [LARGE SCALE GENOMIC DNA]</scope>
    <source>
        <strain evidence="2 3">Red803</strain>
    </source>
</reference>
<gene>
    <name evidence="2" type="ORF">GETHPA_10950</name>
</gene>
<keyword evidence="1" id="KW-0732">Signal</keyword>
<feature type="signal peptide" evidence="1">
    <location>
        <begin position="1"/>
        <end position="18"/>
    </location>
</feature>
<dbReference type="EMBL" id="BSDD01000002">
    <property type="protein sequence ID" value="GLH69562.1"/>
    <property type="molecule type" value="Genomic_DNA"/>
</dbReference>
<evidence type="ECO:0000256" key="1">
    <source>
        <dbReference type="SAM" id="SignalP"/>
    </source>
</evidence>
<evidence type="ECO:0000313" key="2">
    <source>
        <dbReference type="EMBL" id="GLH69562.1"/>
    </source>
</evidence>
<proteinExistence type="predicted"/>
<protein>
    <recommendedName>
        <fullName evidence="4">Outer membrane protein beta-barrel domain-containing protein</fullName>
    </recommendedName>
</protein>
<organism evidence="2 3">
    <name type="scientific">Geothrix rubra</name>
    <dbReference type="NCBI Taxonomy" id="2927977"/>
    <lineage>
        <taxon>Bacteria</taxon>
        <taxon>Pseudomonadati</taxon>
        <taxon>Acidobacteriota</taxon>
        <taxon>Holophagae</taxon>
        <taxon>Holophagales</taxon>
        <taxon>Holophagaceae</taxon>
        <taxon>Geothrix</taxon>
    </lineage>
</organism>
<keyword evidence="3" id="KW-1185">Reference proteome</keyword>
<dbReference type="Proteomes" id="UP001165089">
    <property type="component" value="Unassembled WGS sequence"/>
</dbReference>
<evidence type="ECO:0000313" key="3">
    <source>
        <dbReference type="Proteomes" id="UP001165089"/>
    </source>
</evidence>
<evidence type="ECO:0008006" key="4">
    <source>
        <dbReference type="Google" id="ProtNLM"/>
    </source>
</evidence>
<comment type="caution">
    <text evidence="2">The sequence shown here is derived from an EMBL/GenBank/DDBJ whole genome shotgun (WGS) entry which is preliminary data.</text>
</comment>
<name>A0ABQ5Q486_9BACT</name>
<feature type="chain" id="PRO_5045473991" description="Outer membrane protein beta-barrel domain-containing protein" evidence="1">
    <location>
        <begin position="19"/>
        <end position="226"/>
    </location>
</feature>
<accession>A0ABQ5Q486</accession>
<sequence>MKSLSILAAALATGALCAQETADSLNARVILFGETIQTSGVLLGQGVKDQAGYQTGPGIRIVGQIDESRWYWEVGGRFESSARMVTNRDISSTPPPNVLDATQTKIHYSYWSLGGAYLLPLGSAVDLGFHLEGRGETINPKGQYSTTAGGVGYIDAHNVYFRPWVRLSLDVKFSAGSFRPLIGVEAAAALVKTSQSQVMPLSALDANTLRAMAPTWSGSVYAGFQF</sequence>